<proteinExistence type="predicted"/>
<accession>A0A4R6PPL7</accession>
<evidence type="ECO:0000256" key="1">
    <source>
        <dbReference type="SAM" id="SignalP"/>
    </source>
</evidence>
<evidence type="ECO:0000313" key="2">
    <source>
        <dbReference type="EMBL" id="TDP40669.1"/>
    </source>
</evidence>
<evidence type="ECO:0000313" key="3">
    <source>
        <dbReference type="Proteomes" id="UP000295531"/>
    </source>
</evidence>
<reference evidence="2 3" key="1">
    <citation type="submission" date="2019-03" db="EMBL/GenBank/DDBJ databases">
        <title>Freshwater and sediment microbial communities from various areas in North America, analyzing microbe dynamics in response to fracking.</title>
        <authorList>
            <person name="Lamendella R."/>
        </authorList>
    </citation>
    <scope>NUCLEOTIDE SEQUENCE [LARGE SCALE GENOMIC DNA]</scope>
    <source>
        <strain evidence="2 3">18_TX</strain>
    </source>
</reference>
<sequence>MQRWMNKLALLSLTALLGLTACGERMPTVREMCDQDPGLCADLNEDNWCRAERRQLIISRYANKLQEIPENQYYLLKDLQKYSQCIELASGIEHRKLKSKQSHRIEAYLNSLDAIKALADKTATSDAPLLLYWHWANRSDTDALEQLLALENTKAMQSHELQFALATYYAKQDQDKVLSHLYNALRLYTPEQRFNVEIPESLVTYYLSREDVKNAYIWARVAIAFGSETMNEQQMRTIVNASDDQYDDWQDLAENIVDEIEDGEFKRRPDAS</sequence>
<evidence type="ECO:0008006" key="4">
    <source>
        <dbReference type="Google" id="ProtNLM"/>
    </source>
</evidence>
<dbReference type="Pfam" id="PF11207">
    <property type="entry name" value="DUF2989"/>
    <property type="match status" value="1"/>
</dbReference>
<dbReference type="RefSeq" id="WP_243734397.1">
    <property type="nucleotide sequence ID" value="NZ_SNXI01000001.1"/>
</dbReference>
<dbReference type="PROSITE" id="PS51257">
    <property type="entry name" value="PROKAR_LIPOPROTEIN"/>
    <property type="match status" value="1"/>
</dbReference>
<dbReference type="AlphaFoldDB" id="A0A4R6PPL7"/>
<comment type="caution">
    <text evidence="2">The sequence shown here is derived from an EMBL/GenBank/DDBJ whole genome shotgun (WGS) entry which is preliminary data.</text>
</comment>
<name>A0A4R6PPL7_9GAMM</name>
<dbReference type="InterPro" id="IPR021372">
    <property type="entry name" value="DUF2989"/>
</dbReference>
<feature type="chain" id="PRO_5020457624" description="DUF2989 family protein" evidence="1">
    <location>
        <begin position="24"/>
        <end position="272"/>
    </location>
</feature>
<feature type="signal peptide" evidence="1">
    <location>
        <begin position="1"/>
        <end position="23"/>
    </location>
</feature>
<gene>
    <name evidence="2" type="ORF">DEU29_101218</name>
</gene>
<organism evidence="2 3">
    <name type="scientific">Idiomarina aquatica</name>
    <dbReference type="NCBI Taxonomy" id="1327752"/>
    <lineage>
        <taxon>Bacteria</taxon>
        <taxon>Pseudomonadati</taxon>
        <taxon>Pseudomonadota</taxon>
        <taxon>Gammaproteobacteria</taxon>
        <taxon>Alteromonadales</taxon>
        <taxon>Idiomarinaceae</taxon>
        <taxon>Idiomarina</taxon>
    </lineage>
</organism>
<dbReference type="Proteomes" id="UP000295531">
    <property type="component" value="Unassembled WGS sequence"/>
</dbReference>
<protein>
    <recommendedName>
        <fullName evidence="4">DUF2989 family protein</fullName>
    </recommendedName>
</protein>
<keyword evidence="1" id="KW-0732">Signal</keyword>
<dbReference type="EMBL" id="SNXI01000001">
    <property type="protein sequence ID" value="TDP40669.1"/>
    <property type="molecule type" value="Genomic_DNA"/>
</dbReference>
<keyword evidence="3" id="KW-1185">Reference proteome</keyword>